<comment type="caution">
    <text evidence="5">The sequence shown here is derived from an EMBL/GenBank/DDBJ whole genome shotgun (WGS) entry which is preliminary data.</text>
</comment>
<evidence type="ECO:0000259" key="4">
    <source>
        <dbReference type="PROSITE" id="PS51462"/>
    </source>
</evidence>
<keyword evidence="6" id="KW-1185">Reference proteome</keyword>
<comment type="cofactor">
    <cofactor evidence="1">
        <name>Mg(2+)</name>
        <dbReference type="ChEBI" id="CHEBI:18420"/>
    </cofactor>
</comment>
<dbReference type="PANTHER" id="PTHR43046">
    <property type="entry name" value="GDP-MANNOSE MANNOSYL HYDROLASE"/>
    <property type="match status" value="1"/>
</dbReference>
<dbReference type="EMBL" id="QJVJ01000004">
    <property type="protein sequence ID" value="PYI55110.1"/>
    <property type="molecule type" value="Genomic_DNA"/>
</dbReference>
<evidence type="ECO:0000256" key="3">
    <source>
        <dbReference type="RuleBase" id="RU003476"/>
    </source>
</evidence>
<dbReference type="PROSITE" id="PS00893">
    <property type="entry name" value="NUDIX_BOX"/>
    <property type="match status" value="1"/>
</dbReference>
<dbReference type="Gene3D" id="3.90.79.10">
    <property type="entry name" value="Nucleoside Triphosphate Pyrophosphohydrolase"/>
    <property type="match status" value="1"/>
</dbReference>
<dbReference type="PANTHER" id="PTHR43046:SF16">
    <property type="entry name" value="ADP-RIBOSE PYROPHOSPHATASE YJHB-RELATED"/>
    <property type="match status" value="1"/>
</dbReference>
<dbReference type="SUPFAM" id="SSF55811">
    <property type="entry name" value="Nudix"/>
    <property type="match status" value="1"/>
</dbReference>
<dbReference type="RefSeq" id="WP_110840104.1">
    <property type="nucleotide sequence ID" value="NZ_QJVJ01000004.1"/>
</dbReference>
<evidence type="ECO:0000313" key="6">
    <source>
        <dbReference type="Proteomes" id="UP000247476"/>
    </source>
</evidence>
<dbReference type="GO" id="GO:0016787">
    <property type="term" value="F:hydrolase activity"/>
    <property type="evidence" value="ECO:0007669"/>
    <property type="project" value="UniProtKB-KW"/>
</dbReference>
<dbReference type="InterPro" id="IPR000086">
    <property type="entry name" value="NUDIX_hydrolase_dom"/>
</dbReference>
<evidence type="ECO:0000256" key="1">
    <source>
        <dbReference type="ARBA" id="ARBA00001946"/>
    </source>
</evidence>
<evidence type="ECO:0000256" key="2">
    <source>
        <dbReference type="ARBA" id="ARBA00022801"/>
    </source>
</evidence>
<gene>
    <name evidence="5" type="ORF">DLM86_11315</name>
</gene>
<dbReference type="PRINTS" id="PR00502">
    <property type="entry name" value="NUDIXFAMILY"/>
</dbReference>
<dbReference type="AlphaFoldDB" id="A0A2V5KK39"/>
<dbReference type="InterPro" id="IPR020084">
    <property type="entry name" value="NUDIX_hydrolase_CS"/>
</dbReference>
<organism evidence="5 6">
    <name type="scientific">Paenibacillus flagellatus</name>
    <dbReference type="NCBI Taxonomy" id="2211139"/>
    <lineage>
        <taxon>Bacteria</taxon>
        <taxon>Bacillati</taxon>
        <taxon>Bacillota</taxon>
        <taxon>Bacilli</taxon>
        <taxon>Bacillales</taxon>
        <taxon>Paenibacillaceae</taxon>
        <taxon>Paenibacillus</taxon>
    </lineage>
</organism>
<comment type="similarity">
    <text evidence="3">Belongs to the Nudix hydrolase family.</text>
</comment>
<name>A0A2V5KK39_9BACL</name>
<dbReference type="Proteomes" id="UP000247476">
    <property type="component" value="Unassembled WGS sequence"/>
</dbReference>
<evidence type="ECO:0000313" key="5">
    <source>
        <dbReference type="EMBL" id="PYI55110.1"/>
    </source>
</evidence>
<dbReference type="InterPro" id="IPR014078">
    <property type="entry name" value="Nudix_YtkD"/>
</dbReference>
<feature type="domain" description="Nudix hydrolase" evidence="4">
    <location>
        <begin position="12"/>
        <end position="135"/>
    </location>
</feature>
<dbReference type="InterPro" id="IPR020476">
    <property type="entry name" value="Nudix_hydrolase"/>
</dbReference>
<dbReference type="InterPro" id="IPR015797">
    <property type="entry name" value="NUDIX_hydrolase-like_dom_sf"/>
</dbReference>
<protein>
    <recommendedName>
        <fullName evidence="4">Nudix hydrolase domain-containing protein</fullName>
    </recommendedName>
</protein>
<dbReference type="CDD" id="cd04665">
    <property type="entry name" value="NUDIX_RppH"/>
    <property type="match status" value="1"/>
</dbReference>
<dbReference type="Pfam" id="PF00293">
    <property type="entry name" value="NUDIX"/>
    <property type="match status" value="1"/>
</dbReference>
<dbReference type="PROSITE" id="PS51462">
    <property type="entry name" value="NUDIX"/>
    <property type="match status" value="1"/>
</dbReference>
<keyword evidence="2 3" id="KW-0378">Hydrolase</keyword>
<proteinExistence type="inferred from homology"/>
<reference evidence="5 6" key="1">
    <citation type="submission" date="2018-05" db="EMBL/GenBank/DDBJ databases">
        <title>Paenibacillus flagellatus sp. nov., isolated from selenium mineral soil.</title>
        <authorList>
            <person name="Dai X."/>
        </authorList>
    </citation>
    <scope>NUCLEOTIDE SEQUENCE [LARGE SCALE GENOMIC DNA]</scope>
    <source>
        <strain evidence="5 6">DXL2</strain>
    </source>
</reference>
<accession>A0A2V5KK39</accession>
<dbReference type="OrthoDB" id="9131041at2"/>
<sequence length="144" mass="16153">MHVTIHEWDEAPAAAPEFVAVISRMNGRWLVCRHAARETWEFPGGRIEPGETPDEAAARELYEETGALRYDLTPLALFAVRRGEAPESFGVLYAAEVTERGAMPPFEMAEAMPVDAVPERLTYPAIYPVLLDRAFRFFAERSAN</sequence>